<keyword evidence="17" id="KW-1185">Reference proteome</keyword>
<organism evidence="16 17">
    <name type="scientific">Arxiozyma heterogenica</name>
    <dbReference type="NCBI Taxonomy" id="278026"/>
    <lineage>
        <taxon>Eukaryota</taxon>
        <taxon>Fungi</taxon>
        <taxon>Dikarya</taxon>
        <taxon>Ascomycota</taxon>
        <taxon>Saccharomycotina</taxon>
        <taxon>Saccharomycetes</taxon>
        <taxon>Saccharomycetales</taxon>
        <taxon>Saccharomycetaceae</taxon>
        <taxon>Arxiozyma</taxon>
    </lineage>
</organism>
<dbReference type="SUPFAM" id="SSF50044">
    <property type="entry name" value="SH3-domain"/>
    <property type="match status" value="1"/>
</dbReference>
<dbReference type="Gene3D" id="2.30.30.40">
    <property type="entry name" value="SH3 Domains"/>
    <property type="match status" value="1"/>
</dbReference>
<feature type="domain" description="SH3" evidence="15">
    <location>
        <begin position="292"/>
        <end position="353"/>
    </location>
</feature>
<dbReference type="FunFam" id="2.30.30.40:FF:000213">
    <property type="entry name" value="High osmolarity signaling protein SHO1"/>
    <property type="match status" value="1"/>
</dbReference>
<dbReference type="InterPro" id="IPR035522">
    <property type="entry name" value="Sho1_SH3"/>
</dbReference>
<dbReference type="Pfam" id="PF07653">
    <property type="entry name" value="SH3_2"/>
    <property type="match status" value="1"/>
</dbReference>
<dbReference type="SMART" id="SM00326">
    <property type="entry name" value="SH3"/>
    <property type="match status" value="1"/>
</dbReference>
<name>A0AAN7WK96_9SACH</name>
<evidence type="ECO:0000256" key="8">
    <source>
        <dbReference type="ARBA" id="ARBA00022989"/>
    </source>
</evidence>
<comment type="subcellular location">
    <subcellularLocation>
        <location evidence="1">Cell membrane</location>
        <topology evidence="1">Multi-pass membrane protein</topology>
    </subcellularLocation>
</comment>
<evidence type="ECO:0000256" key="14">
    <source>
        <dbReference type="SAM" id="Phobius"/>
    </source>
</evidence>
<dbReference type="EMBL" id="JAWIZZ010000045">
    <property type="protein sequence ID" value="KAK5779889.1"/>
    <property type="molecule type" value="Genomic_DNA"/>
</dbReference>
<evidence type="ECO:0000256" key="3">
    <source>
        <dbReference type="ARBA" id="ARBA00016255"/>
    </source>
</evidence>
<gene>
    <name evidence="16" type="ORF">RI543_002428</name>
</gene>
<dbReference type="PRINTS" id="PR00452">
    <property type="entry name" value="SH3DOMAIN"/>
</dbReference>
<dbReference type="InterPro" id="IPR036028">
    <property type="entry name" value="SH3-like_dom_sf"/>
</dbReference>
<evidence type="ECO:0000256" key="13">
    <source>
        <dbReference type="PROSITE-ProRule" id="PRU00192"/>
    </source>
</evidence>
<sequence>MDLPKRPIRTRAGFNHMFDIKNLLGDPFALATLSIAFISWIITLAGSAASASNNETFPRFTWWGIAFQFVIIVALILFYAFDLIDYYRSFLVGCISICFVYNTNSATNLIYGLGSRKAAASAGVILLSIVNFIWIFYFGGDNASPVNRWIDSFSLNGIKPSPLEHSKLRARRRSSRMATHNLENNNMHDYNNRNTRFASTTSYQNYNNSNSTENVPQHSYMSSNALAGFENTEPGYTHQTDYKKDIDTTTNISNIHKNHNSGLGDTFMSSTNGDTMMTGTVGLYSELGEEDSFPYMARALFSYEADPNDQYEISFNQGEILKVTDIEGRWWKARRADGTIGIIPSNYVELIDAADK</sequence>
<dbReference type="GO" id="GO:0030833">
    <property type="term" value="P:regulation of actin filament polymerization"/>
    <property type="evidence" value="ECO:0007669"/>
    <property type="project" value="TreeGrafter"/>
</dbReference>
<keyword evidence="9" id="KW-0346">Stress response</keyword>
<dbReference type="InterPro" id="IPR001452">
    <property type="entry name" value="SH3_domain"/>
</dbReference>
<accession>A0AAN7WK96</accession>
<evidence type="ECO:0000313" key="16">
    <source>
        <dbReference type="EMBL" id="KAK5779889.1"/>
    </source>
</evidence>
<keyword evidence="6" id="KW-1003">Cell membrane</keyword>
<dbReference type="GO" id="GO:0007232">
    <property type="term" value="P:osmosensory signaling pathway via Sho1 osmosensor"/>
    <property type="evidence" value="ECO:0007669"/>
    <property type="project" value="UniProtKB-ARBA"/>
</dbReference>
<dbReference type="PROSITE" id="PS50002">
    <property type="entry name" value="SH3"/>
    <property type="match status" value="1"/>
</dbReference>
<evidence type="ECO:0000256" key="4">
    <source>
        <dbReference type="ARBA" id="ARBA00017350"/>
    </source>
</evidence>
<keyword evidence="10 14" id="KW-0472">Membrane</keyword>
<dbReference type="PANTHER" id="PTHR15735:SF20">
    <property type="entry name" value="HIGH OSMOLARITY SIGNALING PROTEIN SHO1"/>
    <property type="match status" value="1"/>
</dbReference>
<comment type="caution">
    <text evidence="16">The sequence shown here is derived from an EMBL/GenBank/DDBJ whole genome shotgun (WGS) entry which is preliminary data.</text>
</comment>
<feature type="transmembrane region" description="Helical" evidence="14">
    <location>
        <begin position="87"/>
        <end position="111"/>
    </location>
</feature>
<dbReference type="Proteomes" id="UP001306508">
    <property type="component" value="Unassembled WGS sequence"/>
</dbReference>
<evidence type="ECO:0000256" key="6">
    <source>
        <dbReference type="ARBA" id="ARBA00022475"/>
    </source>
</evidence>
<comment type="similarity">
    <text evidence="2">Belongs to the SHO1 family.</text>
</comment>
<protein>
    <recommendedName>
        <fullName evidence="4">High osmolarity signaling protein SHO1</fullName>
    </recommendedName>
    <alternativeName>
        <fullName evidence="3">High osmolarity signaling protein sho1</fullName>
    </alternativeName>
    <alternativeName>
        <fullName evidence="11 12">Osmosensor SHO1</fullName>
    </alternativeName>
</protein>
<evidence type="ECO:0000256" key="12">
    <source>
        <dbReference type="ARBA" id="ARBA00030785"/>
    </source>
</evidence>
<evidence type="ECO:0000256" key="11">
    <source>
        <dbReference type="ARBA" id="ARBA00029697"/>
    </source>
</evidence>
<keyword evidence="8 14" id="KW-1133">Transmembrane helix</keyword>
<dbReference type="CDD" id="cd11855">
    <property type="entry name" value="SH3_Sho1p"/>
    <property type="match status" value="1"/>
</dbReference>
<dbReference type="AlphaFoldDB" id="A0AAN7WK96"/>
<keyword evidence="5 13" id="KW-0728">SH3 domain</keyword>
<dbReference type="PANTHER" id="PTHR15735">
    <property type="entry name" value="FCH AND DOUBLE SH3 DOMAINS PROTEIN"/>
    <property type="match status" value="1"/>
</dbReference>
<evidence type="ECO:0000256" key="5">
    <source>
        <dbReference type="ARBA" id="ARBA00022443"/>
    </source>
</evidence>
<dbReference type="GO" id="GO:0005886">
    <property type="term" value="C:plasma membrane"/>
    <property type="evidence" value="ECO:0007669"/>
    <property type="project" value="UniProtKB-SubCell"/>
</dbReference>
<feature type="transmembrane region" description="Helical" evidence="14">
    <location>
        <begin position="28"/>
        <end position="48"/>
    </location>
</feature>
<feature type="transmembrane region" description="Helical" evidence="14">
    <location>
        <begin position="60"/>
        <end position="81"/>
    </location>
</feature>
<evidence type="ECO:0000313" key="17">
    <source>
        <dbReference type="Proteomes" id="UP001306508"/>
    </source>
</evidence>
<keyword evidence="7 14" id="KW-0812">Transmembrane</keyword>
<feature type="transmembrane region" description="Helical" evidence="14">
    <location>
        <begin position="118"/>
        <end position="138"/>
    </location>
</feature>
<evidence type="ECO:0000256" key="1">
    <source>
        <dbReference type="ARBA" id="ARBA00004651"/>
    </source>
</evidence>
<evidence type="ECO:0000256" key="2">
    <source>
        <dbReference type="ARBA" id="ARBA00009739"/>
    </source>
</evidence>
<evidence type="ECO:0000256" key="9">
    <source>
        <dbReference type="ARBA" id="ARBA00023016"/>
    </source>
</evidence>
<proteinExistence type="inferred from homology"/>
<evidence type="ECO:0000259" key="15">
    <source>
        <dbReference type="PROSITE" id="PS50002"/>
    </source>
</evidence>
<evidence type="ECO:0000256" key="7">
    <source>
        <dbReference type="ARBA" id="ARBA00022692"/>
    </source>
</evidence>
<evidence type="ECO:0000256" key="10">
    <source>
        <dbReference type="ARBA" id="ARBA00023136"/>
    </source>
</evidence>
<reference evidence="17" key="1">
    <citation type="submission" date="2023-07" db="EMBL/GenBank/DDBJ databases">
        <title>A draft genome of Kazachstania heterogenica Y-27499.</title>
        <authorList>
            <person name="Donic C."/>
            <person name="Kralova J.S."/>
            <person name="Fidel L."/>
            <person name="Ben-Dor S."/>
            <person name="Jung S."/>
        </authorList>
    </citation>
    <scope>NUCLEOTIDE SEQUENCE [LARGE SCALE GENOMIC DNA]</scope>
    <source>
        <strain evidence="17">Y27499</strain>
    </source>
</reference>